<name>A0ABP8CK58_9ACTN</name>
<keyword evidence="3" id="KW-1185">Reference proteome</keyword>
<reference evidence="3" key="1">
    <citation type="journal article" date="2019" name="Int. J. Syst. Evol. Microbiol.">
        <title>The Global Catalogue of Microorganisms (GCM) 10K type strain sequencing project: providing services to taxonomists for standard genome sequencing and annotation.</title>
        <authorList>
            <consortium name="The Broad Institute Genomics Platform"/>
            <consortium name="The Broad Institute Genome Sequencing Center for Infectious Disease"/>
            <person name="Wu L."/>
            <person name="Ma J."/>
        </authorList>
    </citation>
    <scope>NUCLEOTIDE SEQUENCE [LARGE SCALE GENOMIC DNA]</scope>
    <source>
        <strain evidence="3">JCM 17440</strain>
    </source>
</reference>
<organism evidence="2 3">
    <name type="scientific">Actinomadura meridiana</name>
    <dbReference type="NCBI Taxonomy" id="559626"/>
    <lineage>
        <taxon>Bacteria</taxon>
        <taxon>Bacillati</taxon>
        <taxon>Actinomycetota</taxon>
        <taxon>Actinomycetes</taxon>
        <taxon>Streptosporangiales</taxon>
        <taxon>Thermomonosporaceae</taxon>
        <taxon>Actinomadura</taxon>
    </lineage>
</organism>
<accession>A0ABP8CK58</accession>
<evidence type="ECO:0000313" key="3">
    <source>
        <dbReference type="Proteomes" id="UP001501710"/>
    </source>
</evidence>
<feature type="region of interest" description="Disordered" evidence="1">
    <location>
        <begin position="105"/>
        <end position="130"/>
    </location>
</feature>
<sequence length="130" mass="14251">MASKEHYITQSYLGDTERAFKEACEDVRSAARIYGGFRSTNPTSRGTVKARNSWNLNVILWISSTVVLEEALETVLVLEHATDPTAAVPDRPAVDLSTVDLPTGRLRDKAPIPAQKALDQVERSATARPT</sequence>
<dbReference type="EMBL" id="BAABAS010000021">
    <property type="protein sequence ID" value="GAA4240124.1"/>
    <property type="molecule type" value="Genomic_DNA"/>
</dbReference>
<evidence type="ECO:0000313" key="2">
    <source>
        <dbReference type="EMBL" id="GAA4240124.1"/>
    </source>
</evidence>
<comment type="caution">
    <text evidence="2">The sequence shown here is derived from an EMBL/GenBank/DDBJ whole genome shotgun (WGS) entry which is preliminary data.</text>
</comment>
<gene>
    <name evidence="2" type="ORF">GCM10022254_63710</name>
</gene>
<protein>
    <submittedName>
        <fullName evidence="2">Uncharacterized protein</fullName>
    </submittedName>
</protein>
<proteinExistence type="predicted"/>
<dbReference type="Proteomes" id="UP001501710">
    <property type="component" value="Unassembled WGS sequence"/>
</dbReference>
<evidence type="ECO:0000256" key="1">
    <source>
        <dbReference type="SAM" id="MobiDB-lite"/>
    </source>
</evidence>